<feature type="transmembrane region" description="Helical" evidence="1">
    <location>
        <begin position="14"/>
        <end position="37"/>
    </location>
</feature>
<feature type="transmembrane region" description="Helical" evidence="1">
    <location>
        <begin position="44"/>
        <end position="68"/>
    </location>
</feature>
<sequence>MVLLGLAEAMESNVAIVIGAIALGFIAFGAGGVLVALRNPWARGIGLGLMIGWALTSIVTAGFCTGVNPTMYGVVL</sequence>
<keyword evidence="1" id="KW-1133">Transmembrane helix</keyword>
<evidence type="ECO:0000256" key="1">
    <source>
        <dbReference type="SAM" id="Phobius"/>
    </source>
</evidence>
<gene>
    <name evidence="2" type="ORF">F6B93_20950</name>
</gene>
<name>A0A975PZD8_9MYCO</name>
<evidence type="ECO:0000313" key="3">
    <source>
        <dbReference type="Proteomes" id="UP000682202"/>
    </source>
</evidence>
<keyword evidence="1" id="KW-0472">Membrane</keyword>
<reference evidence="2" key="1">
    <citation type="submission" date="2019-12" db="EMBL/GenBank/DDBJ databases">
        <title>Mycobacterium spongiae sp. nov.</title>
        <authorList>
            <person name="Stinear T."/>
        </authorList>
    </citation>
    <scope>NUCLEOTIDE SEQUENCE</scope>
    <source>
        <strain evidence="2">FSD4b-SM</strain>
    </source>
</reference>
<protein>
    <submittedName>
        <fullName evidence="2">Uncharacterized protein</fullName>
    </submittedName>
</protein>
<keyword evidence="3" id="KW-1185">Reference proteome</keyword>
<keyword evidence="1" id="KW-0812">Transmembrane</keyword>
<organism evidence="2 3">
    <name type="scientific">Mycobacterium spongiae</name>
    <dbReference type="NCBI Taxonomy" id="886343"/>
    <lineage>
        <taxon>Bacteria</taxon>
        <taxon>Bacillati</taxon>
        <taxon>Actinomycetota</taxon>
        <taxon>Actinomycetes</taxon>
        <taxon>Mycobacteriales</taxon>
        <taxon>Mycobacteriaceae</taxon>
        <taxon>Mycobacterium</taxon>
    </lineage>
</organism>
<evidence type="ECO:0000313" key="2">
    <source>
        <dbReference type="EMBL" id="QUR69987.1"/>
    </source>
</evidence>
<dbReference type="KEGG" id="mspg:F6B93_20950"/>
<proteinExistence type="predicted"/>
<dbReference type="EMBL" id="CP046600">
    <property type="protein sequence ID" value="QUR69987.1"/>
    <property type="molecule type" value="Genomic_DNA"/>
</dbReference>
<dbReference type="AlphaFoldDB" id="A0A975PZD8"/>
<dbReference type="Proteomes" id="UP000682202">
    <property type="component" value="Chromosome"/>
</dbReference>
<accession>A0A975PZD8</accession>